<organism evidence="3 4">
    <name type="scientific">Calycina marina</name>
    <dbReference type="NCBI Taxonomy" id="1763456"/>
    <lineage>
        <taxon>Eukaryota</taxon>
        <taxon>Fungi</taxon>
        <taxon>Dikarya</taxon>
        <taxon>Ascomycota</taxon>
        <taxon>Pezizomycotina</taxon>
        <taxon>Leotiomycetes</taxon>
        <taxon>Helotiales</taxon>
        <taxon>Pezizellaceae</taxon>
        <taxon>Calycina</taxon>
    </lineage>
</organism>
<dbReference type="AlphaFoldDB" id="A0A9P7Z255"/>
<dbReference type="EMBL" id="MU253933">
    <property type="protein sequence ID" value="KAG9244044.1"/>
    <property type="molecule type" value="Genomic_DNA"/>
</dbReference>
<proteinExistence type="predicted"/>
<dbReference type="GO" id="GO:0010468">
    <property type="term" value="P:regulation of gene expression"/>
    <property type="evidence" value="ECO:0007669"/>
    <property type="project" value="UniProtKB-ARBA"/>
</dbReference>
<dbReference type="OrthoDB" id="5598695at2759"/>
<feature type="region of interest" description="Disordered" evidence="1">
    <location>
        <begin position="172"/>
        <end position="228"/>
    </location>
</feature>
<dbReference type="Gene3D" id="1.10.10.10">
    <property type="entry name" value="Winged helix-like DNA-binding domain superfamily/Winged helix DNA-binding domain"/>
    <property type="match status" value="1"/>
</dbReference>
<feature type="compositionally biased region" description="Basic and acidic residues" evidence="1">
    <location>
        <begin position="204"/>
        <end position="225"/>
    </location>
</feature>
<accession>A0A9P7Z255</accession>
<evidence type="ECO:0000313" key="4">
    <source>
        <dbReference type="Proteomes" id="UP000887226"/>
    </source>
</evidence>
<gene>
    <name evidence="3" type="ORF">BJ878DRAFT_422262</name>
</gene>
<name>A0A9P7Z255_9HELO</name>
<feature type="domain" description="SWIRM" evidence="2">
    <location>
        <begin position="260"/>
        <end position="332"/>
    </location>
</feature>
<reference evidence="3" key="1">
    <citation type="journal article" date="2021" name="IMA Fungus">
        <title>Genomic characterization of three marine fungi, including Emericellopsis atlantica sp. nov. with signatures of a generalist lifestyle and marine biomass degradation.</title>
        <authorList>
            <person name="Hagestad O.C."/>
            <person name="Hou L."/>
            <person name="Andersen J.H."/>
            <person name="Hansen E.H."/>
            <person name="Altermark B."/>
            <person name="Li C."/>
            <person name="Kuhnert E."/>
            <person name="Cox R.J."/>
            <person name="Crous P.W."/>
            <person name="Spatafora J.W."/>
            <person name="Lail K."/>
            <person name="Amirebrahimi M."/>
            <person name="Lipzen A."/>
            <person name="Pangilinan J."/>
            <person name="Andreopoulos W."/>
            <person name="Hayes R.D."/>
            <person name="Ng V."/>
            <person name="Grigoriev I.V."/>
            <person name="Jackson S.A."/>
            <person name="Sutton T.D.S."/>
            <person name="Dobson A.D.W."/>
            <person name="Rama T."/>
        </authorList>
    </citation>
    <scope>NUCLEOTIDE SEQUENCE</scope>
    <source>
        <strain evidence="3">TRa3180A</strain>
    </source>
</reference>
<evidence type="ECO:0000259" key="2">
    <source>
        <dbReference type="Pfam" id="PF04433"/>
    </source>
</evidence>
<dbReference type="FunFam" id="1.10.10.10:FF:000087">
    <property type="entry name" value="Transcriptional adapter 2"/>
    <property type="match status" value="1"/>
</dbReference>
<dbReference type="InterPro" id="IPR036388">
    <property type="entry name" value="WH-like_DNA-bd_sf"/>
</dbReference>
<evidence type="ECO:0000313" key="3">
    <source>
        <dbReference type="EMBL" id="KAG9244044.1"/>
    </source>
</evidence>
<feature type="compositionally biased region" description="Low complexity" evidence="1">
    <location>
        <begin position="184"/>
        <end position="196"/>
    </location>
</feature>
<dbReference type="InterPro" id="IPR007526">
    <property type="entry name" value="SWIRM"/>
</dbReference>
<dbReference type="Proteomes" id="UP000887226">
    <property type="component" value="Unassembled WGS sequence"/>
</dbReference>
<dbReference type="SUPFAM" id="SSF46689">
    <property type="entry name" value="Homeodomain-like"/>
    <property type="match status" value="1"/>
</dbReference>
<keyword evidence="4" id="KW-1185">Reference proteome</keyword>
<comment type="caution">
    <text evidence="3">The sequence shown here is derived from an EMBL/GenBank/DDBJ whole genome shotgun (WGS) entry which is preliminary data.</text>
</comment>
<dbReference type="Pfam" id="PF04433">
    <property type="entry name" value="SWIRM"/>
    <property type="match status" value="1"/>
</dbReference>
<dbReference type="InterPro" id="IPR009057">
    <property type="entry name" value="Homeodomain-like_sf"/>
</dbReference>
<protein>
    <submittedName>
        <fullName evidence="3">SWIRM domain-containing protein</fullName>
    </submittedName>
</protein>
<evidence type="ECO:0000256" key="1">
    <source>
        <dbReference type="SAM" id="MobiDB-lite"/>
    </source>
</evidence>
<sequence length="347" mass="39479">MDRKQPMKIQSLMSPEEPALLDTFALQRTGESSEISMESFALNRALPMSPPVSPDVVMLKPDEAPVETARDPILYAEPRQSPIVDSATSITSPSPNASELDINDHIAKRDRALFRKASPPQLADYALTVSFRSQFLETFKADPRGWYRREKAQLLKDRELSKFTKRFVSIAPANTIRHPRPTASNQNNSNSKIIKSPNRGPRPAPEKPAADPNKGKNSREDKEYDSVPDYCPPLSSLPNKQNSLKVDWKGAILPLNEDPDRHLLHPDEIQLAATLRLDCATYLTSKRRIFVRRLECLRIKKEFRKTDSQQACKIDVNKASKLWMAFDKVGWLHEDWVRMYLDDTESS</sequence>